<keyword evidence="3" id="KW-1185">Reference proteome</keyword>
<reference evidence="2 3" key="1">
    <citation type="submission" date="2016-07" db="EMBL/GenBank/DDBJ databases">
        <title>Multiple horizontal gene transfer events from other fungi enriched the ability of initially mycotrophic Trichoderma (Ascomycota) to feed on dead plant biomass.</title>
        <authorList>
            <consortium name="DOE Joint Genome Institute"/>
            <person name="Aerts A."/>
            <person name="Atanasova L."/>
            <person name="Chenthamara K."/>
            <person name="Zhang J."/>
            <person name="Grujic M."/>
            <person name="Henrissat B."/>
            <person name="Kuo A."/>
            <person name="Salamov A."/>
            <person name="Lipzen A."/>
            <person name="Labutti K."/>
            <person name="Barry K."/>
            <person name="Miao Y."/>
            <person name="Rahimi M.J."/>
            <person name="Shen Q."/>
            <person name="Grigoriev I.V."/>
            <person name="Kubicek C.P."/>
            <person name="Druzhinina I.S."/>
        </authorList>
    </citation>
    <scope>NUCLEOTIDE SEQUENCE [LARGE SCALE GENOMIC DNA]</scope>
    <source>
        <strain evidence="2 3">CBS 433.97</strain>
    </source>
</reference>
<evidence type="ECO:0000256" key="1">
    <source>
        <dbReference type="SAM" id="Phobius"/>
    </source>
</evidence>
<accession>A0A2T3YVN1</accession>
<evidence type="ECO:0000313" key="3">
    <source>
        <dbReference type="Proteomes" id="UP000240493"/>
    </source>
</evidence>
<sequence length="144" mass="15703">MWQTVLCIGQSGGAAAKLIWRWLPLVYVYVCATALACPFALRVAARLITIASFFGNIHASPCCCPIYMQVGYCFLPSSSTTKYNIIYTPPFSIRRVPSPFHRSASRLYSAAPIVCRLSTGDAGMVWRPGGSTAVLIPLRSPLRA</sequence>
<keyword evidence="1" id="KW-0472">Membrane</keyword>
<dbReference type="EMBL" id="KZ679270">
    <property type="protein sequence ID" value="PTB36619.1"/>
    <property type="molecule type" value="Genomic_DNA"/>
</dbReference>
<organism evidence="2 3">
    <name type="scientific">Trichoderma asperellum (strain ATCC 204424 / CBS 433.97 / NBRC 101777)</name>
    <dbReference type="NCBI Taxonomy" id="1042311"/>
    <lineage>
        <taxon>Eukaryota</taxon>
        <taxon>Fungi</taxon>
        <taxon>Dikarya</taxon>
        <taxon>Ascomycota</taxon>
        <taxon>Pezizomycotina</taxon>
        <taxon>Sordariomycetes</taxon>
        <taxon>Hypocreomycetidae</taxon>
        <taxon>Hypocreales</taxon>
        <taxon>Hypocreaceae</taxon>
        <taxon>Trichoderma</taxon>
    </lineage>
</organism>
<gene>
    <name evidence="2" type="ORF">M441DRAFT_282642</name>
</gene>
<evidence type="ECO:0000313" key="2">
    <source>
        <dbReference type="EMBL" id="PTB36619.1"/>
    </source>
</evidence>
<dbReference type="Proteomes" id="UP000240493">
    <property type="component" value="Unassembled WGS sequence"/>
</dbReference>
<feature type="transmembrane region" description="Helical" evidence="1">
    <location>
        <begin position="26"/>
        <end position="45"/>
    </location>
</feature>
<keyword evidence="1" id="KW-0812">Transmembrane</keyword>
<protein>
    <submittedName>
        <fullName evidence="2">Uncharacterized protein</fullName>
    </submittedName>
</protein>
<dbReference type="AlphaFoldDB" id="A0A2T3YVN1"/>
<proteinExistence type="predicted"/>
<keyword evidence="1" id="KW-1133">Transmembrane helix</keyword>
<name>A0A2T3YVN1_TRIA4</name>